<organism evidence="1 2">
    <name type="scientific">Bacillus songklensis</name>
    <dbReference type="NCBI Taxonomy" id="1069116"/>
    <lineage>
        <taxon>Bacteria</taxon>
        <taxon>Bacillati</taxon>
        <taxon>Bacillota</taxon>
        <taxon>Bacilli</taxon>
        <taxon>Bacillales</taxon>
        <taxon>Bacillaceae</taxon>
        <taxon>Bacillus</taxon>
    </lineage>
</organism>
<dbReference type="Proteomes" id="UP001595752">
    <property type="component" value="Unassembled WGS sequence"/>
</dbReference>
<gene>
    <name evidence="1" type="ORF">ACFOU2_19410</name>
</gene>
<sequence length="82" mass="9471">MAIIVKKNKKEFIFPSFHGVYTYILIKLPIIKKSLVVQVDSIILHFCSIMKRNAQFYRKIEKEKGNGHGEPFAGTGLLHRKI</sequence>
<accession>A0ABV8B5E6</accession>
<name>A0ABV8B5E6_9BACI</name>
<evidence type="ECO:0000313" key="2">
    <source>
        <dbReference type="Proteomes" id="UP001595752"/>
    </source>
</evidence>
<keyword evidence="2" id="KW-1185">Reference proteome</keyword>
<dbReference type="EMBL" id="JBHRZT010000072">
    <property type="protein sequence ID" value="MFC3885521.1"/>
    <property type="molecule type" value="Genomic_DNA"/>
</dbReference>
<comment type="caution">
    <text evidence="1">The sequence shown here is derived from an EMBL/GenBank/DDBJ whole genome shotgun (WGS) entry which is preliminary data.</text>
</comment>
<proteinExistence type="predicted"/>
<protein>
    <submittedName>
        <fullName evidence="1">Uncharacterized protein</fullName>
    </submittedName>
</protein>
<reference evidence="2" key="1">
    <citation type="journal article" date="2019" name="Int. J. Syst. Evol. Microbiol.">
        <title>The Global Catalogue of Microorganisms (GCM) 10K type strain sequencing project: providing services to taxonomists for standard genome sequencing and annotation.</title>
        <authorList>
            <consortium name="The Broad Institute Genomics Platform"/>
            <consortium name="The Broad Institute Genome Sequencing Center for Infectious Disease"/>
            <person name="Wu L."/>
            <person name="Ma J."/>
        </authorList>
    </citation>
    <scope>NUCLEOTIDE SEQUENCE [LARGE SCALE GENOMIC DNA]</scope>
    <source>
        <strain evidence="2">CCUG 61889</strain>
    </source>
</reference>
<evidence type="ECO:0000313" key="1">
    <source>
        <dbReference type="EMBL" id="MFC3885521.1"/>
    </source>
</evidence>